<dbReference type="PANTHER" id="PTHR35807:SF1">
    <property type="entry name" value="TRANSCRIPTIONAL REGULATOR REDD"/>
    <property type="match status" value="1"/>
</dbReference>
<dbReference type="RefSeq" id="WP_369225639.1">
    <property type="nucleotide sequence ID" value="NZ_CP163441.1"/>
</dbReference>
<dbReference type="GO" id="GO:0000160">
    <property type="term" value="P:phosphorelay signal transduction system"/>
    <property type="evidence" value="ECO:0007669"/>
    <property type="project" value="UniProtKB-KW"/>
</dbReference>
<evidence type="ECO:0000256" key="7">
    <source>
        <dbReference type="SAM" id="MobiDB-lite"/>
    </source>
</evidence>
<dbReference type="Pfam" id="PF13191">
    <property type="entry name" value="AAA_16"/>
    <property type="match status" value="1"/>
</dbReference>
<feature type="domain" description="OmpR/PhoB-type" evidence="8">
    <location>
        <begin position="1"/>
        <end position="96"/>
    </location>
</feature>
<organism evidence="9">
    <name type="scientific">Streptomyces sp. R39</name>
    <dbReference type="NCBI Taxonomy" id="3238631"/>
    <lineage>
        <taxon>Bacteria</taxon>
        <taxon>Bacillati</taxon>
        <taxon>Actinomycetota</taxon>
        <taxon>Actinomycetes</taxon>
        <taxon>Kitasatosporales</taxon>
        <taxon>Streptomycetaceae</taxon>
        <taxon>Streptomyces</taxon>
    </lineage>
</organism>
<dbReference type="SMART" id="SM00862">
    <property type="entry name" value="Trans_reg_C"/>
    <property type="match status" value="1"/>
</dbReference>
<keyword evidence="3" id="KW-0805">Transcription regulation</keyword>
<evidence type="ECO:0000313" key="9">
    <source>
        <dbReference type="EMBL" id="XDQ46626.1"/>
    </source>
</evidence>
<dbReference type="Gene3D" id="1.10.10.10">
    <property type="entry name" value="Winged helix-like DNA-binding domain superfamily/Winged helix DNA-binding domain"/>
    <property type="match status" value="1"/>
</dbReference>
<dbReference type="InterPro" id="IPR001867">
    <property type="entry name" value="OmpR/PhoB-type_DNA-bd"/>
</dbReference>
<dbReference type="Gene3D" id="1.25.40.10">
    <property type="entry name" value="Tetratricopeptide repeat domain"/>
    <property type="match status" value="1"/>
</dbReference>
<dbReference type="GO" id="GO:0006355">
    <property type="term" value="P:regulation of DNA-templated transcription"/>
    <property type="evidence" value="ECO:0007669"/>
    <property type="project" value="InterPro"/>
</dbReference>
<feature type="region of interest" description="Disordered" evidence="7">
    <location>
        <begin position="261"/>
        <end position="324"/>
    </location>
</feature>
<comment type="similarity">
    <text evidence="1">Belongs to the AfsR/DnrI/RedD regulatory family.</text>
</comment>
<evidence type="ECO:0000259" key="8">
    <source>
        <dbReference type="PROSITE" id="PS51755"/>
    </source>
</evidence>
<feature type="region of interest" description="Disordered" evidence="7">
    <location>
        <begin position="533"/>
        <end position="552"/>
    </location>
</feature>
<dbReference type="PROSITE" id="PS51755">
    <property type="entry name" value="OMPR_PHOB"/>
    <property type="match status" value="1"/>
</dbReference>
<dbReference type="InterPro" id="IPR036388">
    <property type="entry name" value="WH-like_DNA-bd_sf"/>
</dbReference>
<sequence length="1032" mass="109593">MRFRLLGPLHVLRNDTPIPLGGISRRATLGYLLLHTNDVISTGRLLHALWGVEAPPTARKILQNAVSGLRRALAEGLGAEGSQLLVTHAPGYVLRADPAVVDLCEFRELARRGQTALALGRWDEADHQLRRALALWNGPALADLAEGGYDWPELTALQNDRFTVLEDRMEAALAAGHHLGVLSELEAVVSAEPLRERLCGQLMTALYRSGRQAEALGAYRRTRAALVEELGLDPGPELQELERAILDHDPALLPTGGAAVRLTASPAPPHAPGPRTPSPPKAAAPSPALVRRTAAGRRETEPSRRRTAAAAAFAPPAAPVGGEEQKQVTAVFVRAEIPAGTTTPEVVEQLLAQARTVVRNRAVRAGGCGQGELGPLTVCVFGADRVREDDALRAVRTAVELAGHTGAGFRLRVAVASGEALVTGATGDPLTSAAAGQALVSGASGQARVTGASAEARVAGAPAEARVAGASGRTPMSGAGTAGSPFGVTGQLFQTGLDMLFEAPPGAVRVCETTRRLCGDRFGFEVSRTTAGGHDVTMSAPAAPATRGEPPFVGRDRELEQLAWWAEEVRRSGRPHLVTVLGEPGIGKSRLMAEFRRRLAAGGGPRCLVGTNRALRPEEPYVSLAEPVRAYAGVADADPELSRDRRLRDAVTELVGPGPVAAQLSDGLRRLISRPGGSACRPLPSAEDDSMLVAWRRFVAELAAREPLVVVLEDFERVDDALLAFAVELAEAVADVPLLVVVTGRLELADRPAYRSGGRRNATTVTLEPLPRPAVDALLEEVLPAPRDSRTTELHATLAERSGGNPLFALEFARAVTGDGEVPGAARAGTFGGRVPVPPAVHAIVSARLDTLGEAEKALLYDASLFEGSFLDRELAALGDTDEHGVRDGLDALERRGLVRRCRRCPELGAVEYQFVHDLIAETAYARLPHAVRADKHLRAAGWLAREPDRSPALVLHHCRRAVHHATVARRPDGDVSGRVGALLLDAGQRARERGATGAAEYYYRVAQEFAPSGRPQWLLPLRRPHEAKSPA</sequence>
<evidence type="ECO:0000256" key="3">
    <source>
        <dbReference type="ARBA" id="ARBA00023015"/>
    </source>
</evidence>
<feature type="compositionally biased region" description="Pro residues" evidence="7">
    <location>
        <begin position="266"/>
        <end position="282"/>
    </location>
</feature>
<gene>
    <name evidence="9" type="ORF">AB5J52_32635</name>
</gene>
<dbReference type="SUPFAM" id="SSF48452">
    <property type="entry name" value="TPR-like"/>
    <property type="match status" value="1"/>
</dbReference>
<evidence type="ECO:0000256" key="2">
    <source>
        <dbReference type="ARBA" id="ARBA00023012"/>
    </source>
</evidence>
<dbReference type="SUPFAM" id="SSF55073">
    <property type="entry name" value="Nucleotide cyclase"/>
    <property type="match status" value="1"/>
</dbReference>
<evidence type="ECO:0000256" key="4">
    <source>
        <dbReference type="ARBA" id="ARBA00023125"/>
    </source>
</evidence>
<name>A0AB39QWP2_9ACTN</name>
<dbReference type="EMBL" id="CP163441">
    <property type="protein sequence ID" value="XDQ46626.1"/>
    <property type="molecule type" value="Genomic_DNA"/>
</dbReference>
<accession>A0AB39QWP2</accession>
<dbReference type="PANTHER" id="PTHR35807">
    <property type="entry name" value="TRANSCRIPTIONAL REGULATOR REDD-RELATED"/>
    <property type="match status" value="1"/>
</dbReference>
<dbReference type="InterPro" id="IPR016032">
    <property type="entry name" value="Sig_transdc_resp-reg_C-effctor"/>
</dbReference>
<dbReference type="SMART" id="SM01043">
    <property type="entry name" value="BTAD"/>
    <property type="match status" value="1"/>
</dbReference>
<dbReference type="InterPro" id="IPR041664">
    <property type="entry name" value="AAA_16"/>
</dbReference>
<protein>
    <submittedName>
        <fullName evidence="9">BTAD domain-containing putative transcriptional regulator</fullName>
    </submittedName>
</protein>
<keyword evidence="4 6" id="KW-0238">DNA-binding</keyword>
<proteinExistence type="inferred from homology"/>
<dbReference type="InterPro" id="IPR011990">
    <property type="entry name" value="TPR-like_helical_dom_sf"/>
</dbReference>
<dbReference type="InterPro" id="IPR005158">
    <property type="entry name" value="BTAD"/>
</dbReference>
<dbReference type="GO" id="GO:0003677">
    <property type="term" value="F:DNA binding"/>
    <property type="evidence" value="ECO:0007669"/>
    <property type="project" value="UniProtKB-UniRule"/>
</dbReference>
<dbReference type="CDD" id="cd15831">
    <property type="entry name" value="BTAD"/>
    <property type="match status" value="1"/>
</dbReference>
<dbReference type="InterPro" id="IPR051677">
    <property type="entry name" value="AfsR-DnrI-RedD_regulator"/>
</dbReference>
<dbReference type="AlphaFoldDB" id="A0AB39QWP2"/>
<dbReference type="SUPFAM" id="SSF52540">
    <property type="entry name" value="P-loop containing nucleoside triphosphate hydrolases"/>
    <property type="match status" value="1"/>
</dbReference>
<dbReference type="SUPFAM" id="SSF46894">
    <property type="entry name" value="C-terminal effector domain of the bipartite response regulators"/>
    <property type="match status" value="1"/>
</dbReference>
<evidence type="ECO:0000256" key="1">
    <source>
        <dbReference type="ARBA" id="ARBA00005820"/>
    </source>
</evidence>
<keyword evidence="2" id="KW-0902">Two-component regulatory system</keyword>
<feature type="DNA-binding region" description="OmpR/PhoB-type" evidence="6">
    <location>
        <begin position="1"/>
        <end position="96"/>
    </location>
</feature>
<evidence type="ECO:0000256" key="6">
    <source>
        <dbReference type="PROSITE-ProRule" id="PRU01091"/>
    </source>
</evidence>
<dbReference type="InterPro" id="IPR027417">
    <property type="entry name" value="P-loop_NTPase"/>
</dbReference>
<keyword evidence="5" id="KW-0804">Transcription</keyword>
<dbReference type="Pfam" id="PF03704">
    <property type="entry name" value="BTAD"/>
    <property type="match status" value="1"/>
</dbReference>
<dbReference type="InterPro" id="IPR029787">
    <property type="entry name" value="Nucleotide_cyclase"/>
</dbReference>
<reference evidence="9" key="1">
    <citation type="submission" date="2024-07" db="EMBL/GenBank/DDBJ databases">
        <authorList>
            <person name="Yu S.T."/>
        </authorList>
    </citation>
    <scope>NUCLEOTIDE SEQUENCE</scope>
    <source>
        <strain evidence="9">R39</strain>
    </source>
</reference>
<evidence type="ECO:0000256" key="5">
    <source>
        <dbReference type="ARBA" id="ARBA00023163"/>
    </source>
</evidence>